<sequence>MDFRISQQFRLFFFMLLLFCCVYGQPACRLYKQILMCQGQLPKPYELTEDVAKVIIHRLPDDAWLSNPEEDFPDRNIEQIEIRSSKIGRIEEGFFNRLSGPNSLKKLALQGVSGSAVLDAKTLDGLSSSLNELRVVGKVGVDLDAVRNLSALTELELHNANTSPMPKGFLASLPMLRVLELVNSNLSTLPWSSLIQWANEDRTRGLRISNMVVDCDCGVLVLTEQDPTRFTNTISQLTCGSPPELKGRDLRELTQAELCPPIESPVEPVRPSPQKPPNEVRGEDPETLDVMKGIRTEVIIAGAVVGALIFAFAVFIIGYKIHLSRKDKRVRNGPMHQSKRYCHVVSDQPIQAYSKDVVHGNQIRNSHGSAV</sequence>
<feature type="region of interest" description="Disordered" evidence="1">
    <location>
        <begin position="261"/>
        <end position="284"/>
    </location>
</feature>
<feature type="transmembrane region" description="Helical" evidence="2">
    <location>
        <begin position="298"/>
        <end position="319"/>
    </location>
</feature>
<dbReference type="InterPro" id="IPR032675">
    <property type="entry name" value="LRR_dom_sf"/>
</dbReference>
<keyword evidence="3" id="KW-0732">Signal</keyword>
<feature type="signal peptide" evidence="3">
    <location>
        <begin position="1"/>
        <end position="24"/>
    </location>
</feature>
<organism evidence="4">
    <name type="scientific">Schistocephalus solidus</name>
    <name type="common">Tapeworm</name>
    <dbReference type="NCBI Taxonomy" id="70667"/>
    <lineage>
        <taxon>Eukaryota</taxon>
        <taxon>Metazoa</taxon>
        <taxon>Spiralia</taxon>
        <taxon>Lophotrochozoa</taxon>
        <taxon>Platyhelminthes</taxon>
        <taxon>Cestoda</taxon>
        <taxon>Eucestoda</taxon>
        <taxon>Diphyllobothriidea</taxon>
        <taxon>Diphyllobothriidae</taxon>
        <taxon>Schistocephalus</taxon>
    </lineage>
</organism>
<feature type="chain" id="PRO_5007050955" evidence="3">
    <location>
        <begin position="25"/>
        <end position="371"/>
    </location>
</feature>
<evidence type="ECO:0000256" key="2">
    <source>
        <dbReference type="SAM" id="Phobius"/>
    </source>
</evidence>
<protein>
    <submittedName>
        <fullName evidence="4">SLIT and NTRK-like protein 5</fullName>
    </submittedName>
</protein>
<dbReference type="EMBL" id="GEEE01015084">
    <property type="protein sequence ID" value="JAP48141.1"/>
    <property type="molecule type" value="Transcribed_RNA"/>
</dbReference>
<proteinExistence type="predicted"/>
<evidence type="ECO:0000313" key="4">
    <source>
        <dbReference type="EMBL" id="JAP48141.1"/>
    </source>
</evidence>
<reference evidence="4" key="1">
    <citation type="submission" date="2016-01" db="EMBL/GenBank/DDBJ databases">
        <title>Reference transcriptome for the parasite Schistocephalus solidus: insights into the molecular evolution of parasitism.</title>
        <authorList>
            <person name="Hebert F.O."/>
            <person name="Grambauer S."/>
            <person name="Barber I."/>
            <person name="Landry C.R."/>
            <person name="Aubin-Horth N."/>
        </authorList>
    </citation>
    <scope>NUCLEOTIDE SEQUENCE</scope>
</reference>
<accession>A0A0X3P846</accession>
<dbReference type="AlphaFoldDB" id="A0A0X3P846"/>
<keyword evidence="2" id="KW-0812">Transmembrane</keyword>
<gene>
    <name evidence="4" type="primary">SLIK5</name>
    <name evidence="4" type="ORF">TR148934</name>
</gene>
<keyword evidence="2" id="KW-0472">Membrane</keyword>
<dbReference type="SUPFAM" id="SSF52058">
    <property type="entry name" value="L domain-like"/>
    <property type="match status" value="1"/>
</dbReference>
<evidence type="ECO:0000256" key="1">
    <source>
        <dbReference type="SAM" id="MobiDB-lite"/>
    </source>
</evidence>
<evidence type="ECO:0000256" key="3">
    <source>
        <dbReference type="SAM" id="SignalP"/>
    </source>
</evidence>
<dbReference type="Gene3D" id="3.80.10.10">
    <property type="entry name" value="Ribonuclease Inhibitor"/>
    <property type="match status" value="1"/>
</dbReference>
<keyword evidence="2" id="KW-1133">Transmembrane helix</keyword>
<name>A0A0X3P846_SCHSO</name>